<dbReference type="Proteomes" id="UP000014254">
    <property type="component" value="Unassembled WGS sequence"/>
</dbReference>
<dbReference type="OMA" id="LETEWIT"/>
<keyword evidence="2" id="KW-1185">Reference proteome</keyword>
<dbReference type="AlphaFoldDB" id="S2J7J1"/>
<accession>S2J7J1</accession>
<dbReference type="VEuPathDB" id="FungiDB:HMPREF1544_07094"/>
<sequence length="753" mass="86877">MKEILDYLEYNYLICFYFDTNVGEIQIAGSSNRTISIEQLEIVDDNKVIILPKLYYSDFTEYLKLLSKDKKQLSREEREMLTSVIDQFKIMKRQFSEKYGILFDTAQILFILPLNWTEEQYKDKLHAFLLETEWITPKDNEKKLILIPFISILTETFKVMQKRHLDRERTSLLFAMQPTSEDDKVELSYTYFQMQSAKELIAVSKTLASSDYLLVPSIKSSNSIYLANFQNVMFNAVKQILIGGKHSKDVSDGSAADEDELIRKMVCFLPSISDSAEWDYNKSLDSCAWSVDWDKHQLQDLKSWSCGQFISTLMEDVNIKQYFKQVSDFLKGSLLEYGATKHSPDGIQHVLLYSHFEDQRQDFRHFIKQVLIKEDIILPRDEFIDINTWFSVEYAMQKPYKMIQIANAVLPPVIVNEDTQDDSVFRMDTRSDNLIAPNSFYVQANITDTHTSFILNKVVAPPSSKNAAKLFTVQERSVEIEDITETVSHLLWNHYQSISDDKENRHSLFNSCRKHDDIALSFSHYKQFKKGIKELVGYWLETKDTPTSEGLDTYHLVSVIDEQCVCTLNLSRRLLLEVGLKPVIANIAATVTSSLFSNDFFGRYQVSALIVKKDLKTINNPHFSYSYSRFLKEALQRHLRVHQRRISLLFHDNQVDSKITQYLGRGEYSQVSSTTWIFKFDMSPGRAGSSTLGVEEGSGCKRIPALPYASNREGDTSMSRYIALTRGEDFPLAGINRNLLLKDCDQLGLGRQT</sequence>
<dbReference type="EMBL" id="KE123996">
    <property type="protein sequence ID" value="EPB86106.1"/>
    <property type="molecule type" value="Genomic_DNA"/>
</dbReference>
<gene>
    <name evidence="1" type="ORF">HMPREF1544_07094</name>
</gene>
<protein>
    <submittedName>
        <fullName evidence="1">Uncharacterized protein</fullName>
    </submittedName>
</protein>
<dbReference type="InParanoid" id="S2J7J1"/>
<proteinExistence type="predicted"/>
<reference evidence="2" key="1">
    <citation type="submission" date="2013-05" db="EMBL/GenBank/DDBJ databases">
        <title>The Genome sequence of Mucor circinelloides f. circinelloides 1006PhL.</title>
        <authorList>
            <consortium name="The Broad Institute Genomics Platform"/>
            <person name="Cuomo C."/>
            <person name="Earl A."/>
            <person name="Findley K."/>
            <person name="Lee S.C."/>
            <person name="Walker B."/>
            <person name="Young S."/>
            <person name="Zeng Q."/>
            <person name="Gargeya S."/>
            <person name="Fitzgerald M."/>
            <person name="Haas B."/>
            <person name="Abouelleil A."/>
            <person name="Allen A.W."/>
            <person name="Alvarado L."/>
            <person name="Arachchi H.M."/>
            <person name="Berlin A.M."/>
            <person name="Chapman S.B."/>
            <person name="Gainer-Dewar J."/>
            <person name="Goldberg J."/>
            <person name="Griggs A."/>
            <person name="Gujja S."/>
            <person name="Hansen M."/>
            <person name="Howarth C."/>
            <person name="Imamovic A."/>
            <person name="Ireland A."/>
            <person name="Larimer J."/>
            <person name="McCowan C."/>
            <person name="Murphy C."/>
            <person name="Pearson M."/>
            <person name="Poon T.W."/>
            <person name="Priest M."/>
            <person name="Roberts A."/>
            <person name="Saif S."/>
            <person name="Shea T."/>
            <person name="Sisk P."/>
            <person name="Sykes S."/>
            <person name="Wortman J."/>
            <person name="Nusbaum C."/>
            <person name="Birren B."/>
        </authorList>
    </citation>
    <scope>NUCLEOTIDE SEQUENCE [LARGE SCALE GENOMIC DNA]</scope>
    <source>
        <strain evidence="2">1006PhL</strain>
    </source>
</reference>
<dbReference type="OrthoDB" id="2221424at2759"/>
<evidence type="ECO:0000313" key="2">
    <source>
        <dbReference type="Proteomes" id="UP000014254"/>
    </source>
</evidence>
<name>S2J7J1_MUCC1</name>
<evidence type="ECO:0000313" key="1">
    <source>
        <dbReference type="EMBL" id="EPB86106.1"/>
    </source>
</evidence>
<organism evidence="1 2">
    <name type="scientific">Mucor circinelloides f. circinelloides (strain 1006PhL)</name>
    <name type="common">Mucormycosis agent</name>
    <name type="synonym">Calyptromyces circinelloides</name>
    <dbReference type="NCBI Taxonomy" id="1220926"/>
    <lineage>
        <taxon>Eukaryota</taxon>
        <taxon>Fungi</taxon>
        <taxon>Fungi incertae sedis</taxon>
        <taxon>Mucoromycota</taxon>
        <taxon>Mucoromycotina</taxon>
        <taxon>Mucoromycetes</taxon>
        <taxon>Mucorales</taxon>
        <taxon>Mucorineae</taxon>
        <taxon>Mucoraceae</taxon>
        <taxon>Mucor</taxon>
    </lineage>
</organism>